<dbReference type="PANTHER" id="PTHR35798">
    <property type="entry name" value="CELL DIVISION PROTEIN SEPF"/>
    <property type="match status" value="1"/>
</dbReference>
<comment type="subcellular location">
    <subcellularLocation>
        <location evidence="5">Cytoplasm</location>
    </subcellularLocation>
    <text evidence="5">Localizes to the division site, in a FtsZ-dependent manner.</text>
</comment>
<dbReference type="EMBL" id="FUYJ01000004">
    <property type="protein sequence ID" value="SKB00365.1"/>
    <property type="molecule type" value="Genomic_DNA"/>
</dbReference>
<evidence type="ECO:0000256" key="1">
    <source>
        <dbReference type="ARBA" id="ARBA00022618"/>
    </source>
</evidence>
<comment type="subunit">
    <text evidence="5">Homodimer. Interacts with FtsZ.</text>
</comment>
<keyword evidence="3 5" id="KW-0131">Cell cycle</keyword>
<dbReference type="Pfam" id="PF04472">
    <property type="entry name" value="SepF"/>
    <property type="match status" value="1"/>
</dbReference>
<dbReference type="GO" id="GO:0005737">
    <property type="term" value="C:cytoplasm"/>
    <property type="evidence" value="ECO:0007669"/>
    <property type="project" value="UniProtKB-SubCell"/>
</dbReference>
<keyword evidence="8" id="KW-1185">Reference proteome</keyword>
<gene>
    <name evidence="5" type="primary">sepF</name>
    <name evidence="7" type="ORF">SAMN04244570_2472</name>
</gene>
<keyword evidence="2 5" id="KW-0717">Septation</keyword>
<evidence type="ECO:0000313" key="8">
    <source>
        <dbReference type="Proteomes" id="UP000190042"/>
    </source>
</evidence>
<name>A0A1T4YGK4_9BACL</name>
<dbReference type="AlphaFoldDB" id="A0A1T4YGK4"/>
<dbReference type="HAMAP" id="MF_01197">
    <property type="entry name" value="SepF"/>
    <property type="match status" value="1"/>
</dbReference>
<dbReference type="InterPro" id="IPR007561">
    <property type="entry name" value="Cell_div_SepF/SepF-rel"/>
</dbReference>
<evidence type="ECO:0000256" key="4">
    <source>
        <dbReference type="ARBA" id="ARBA00044936"/>
    </source>
</evidence>
<evidence type="ECO:0000313" key="7">
    <source>
        <dbReference type="EMBL" id="SKB00365.1"/>
    </source>
</evidence>
<evidence type="ECO:0000256" key="3">
    <source>
        <dbReference type="ARBA" id="ARBA00023306"/>
    </source>
</evidence>
<dbReference type="Proteomes" id="UP000190042">
    <property type="component" value="Unassembled WGS sequence"/>
</dbReference>
<protein>
    <recommendedName>
        <fullName evidence="5">Cell division protein SepF</fullName>
    </recommendedName>
</protein>
<proteinExistence type="inferred from homology"/>
<reference evidence="8" key="1">
    <citation type="submission" date="2017-02" db="EMBL/GenBank/DDBJ databases">
        <authorList>
            <person name="Varghese N."/>
            <person name="Submissions S."/>
        </authorList>
    </citation>
    <scope>NUCLEOTIDE SEQUENCE [LARGE SCALE GENOMIC DNA]</scope>
    <source>
        <strain evidence="8">DSM 23966</strain>
    </source>
</reference>
<accession>A0A1T4YGK4</accession>
<dbReference type="InterPro" id="IPR038594">
    <property type="entry name" value="SepF-like_sf"/>
</dbReference>
<evidence type="ECO:0000256" key="6">
    <source>
        <dbReference type="SAM" id="MobiDB-lite"/>
    </source>
</evidence>
<sequence>MSLKKRFEKLFWLEEEETVNEPQSKQPMVNQPPARKEMKKTNVKKQAIEPTPTTPVISLQSVQKSSKVILVEPRAYAEAQDIAEHLKNKRSVVVNLQRIERDQGFRIIDFLSGTVYALGGDIQRVGTDIFLCAPENVEVAGSITEFISE</sequence>
<feature type="region of interest" description="Disordered" evidence="6">
    <location>
        <begin position="21"/>
        <end position="49"/>
    </location>
</feature>
<dbReference type="GO" id="GO:0000917">
    <property type="term" value="P:division septum assembly"/>
    <property type="evidence" value="ECO:0007669"/>
    <property type="project" value="UniProtKB-KW"/>
</dbReference>
<evidence type="ECO:0000256" key="5">
    <source>
        <dbReference type="HAMAP-Rule" id="MF_01197"/>
    </source>
</evidence>
<keyword evidence="1 5" id="KW-0132">Cell division</keyword>
<organism evidence="7 8">
    <name type="scientific">Sporosarcina newyorkensis</name>
    <dbReference type="NCBI Taxonomy" id="759851"/>
    <lineage>
        <taxon>Bacteria</taxon>
        <taxon>Bacillati</taxon>
        <taxon>Bacillota</taxon>
        <taxon>Bacilli</taxon>
        <taxon>Bacillales</taxon>
        <taxon>Caryophanaceae</taxon>
        <taxon>Sporosarcina</taxon>
    </lineage>
</organism>
<dbReference type="Gene3D" id="3.30.110.150">
    <property type="entry name" value="SepF-like protein"/>
    <property type="match status" value="1"/>
</dbReference>
<dbReference type="GO" id="GO:0043093">
    <property type="term" value="P:FtsZ-dependent cytokinesis"/>
    <property type="evidence" value="ECO:0007669"/>
    <property type="project" value="UniProtKB-UniRule"/>
</dbReference>
<dbReference type="RefSeq" id="WP_078817805.1">
    <property type="nucleotide sequence ID" value="NZ_FUYJ01000004.1"/>
</dbReference>
<dbReference type="InterPro" id="IPR023052">
    <property type="entry name" value="Cell_div_SepF"/>
</dbReference>
<keyword evidence="5" id="KW-0963">Cytoplasm</keyword>
<comment type="similarity">
    <text evidence="5">Belongs to the SepF family.</text>
</comment>
<evidence type="ECO:0000256" key="2">
    <source>
        <dbReference type="ARBA" id="ARBA00023210"/>
    </source>
</evidence>
<dbReference type="PANTHER" id="PTHR35798:SF1">
    <property type="entry name" value="CELL DIVISION PROTEIN SEPF"/>
    <property type="match status" value="1"/>
</dbReference>
<comment type="function">
    <text evidence="4 5">Cell division protein that is part of the divisome complex and is recruited early to the Z-ring. Probably stimulates Z-ring formation, perhaps through the cross-linking of FtsZ protofilaments. Its function overlaps with FtsA.</text>
</comment>